<dbReference type="InterPro" id="IPR029063">
    <property type="entry name" value="SAM-dependent_MTases_sf"/>
</dbReference>
<dbReference type="Gene3D" id="1.10.8.10">
    <property type="entry name" value="DNA helicase RuvA subunit, C-terminal domain"/>
    <property type="match status" value="1"/>
</dbReference>
<protein>
    <recommendedName>
        <fullName evidence="5">Release factor glutamine methyltransferase</fullName>
        <shortName evidence="5">RF MTase</shortName>
        <ecNumber evidence="5">2.1.1.297</ecNumber>
    </recommendedName>
    <alternativeName>
        <fullName evidence="5">N5-glutamine methyltransferase PrmC</fullName>
    </alternativeName>
    <alternativeName>
        <fullName evidence="5">Protein-(glutamine-N5) MTase PrmC</fullName>
    </alternativeName>
    <alternativeName>
        <fullName evidence="5">Protein-glutamine N-methyltransferase PrmC</fullName>
    </alternativeName>
</protein>
<dbReference type="RefSeq" id="WP_039000594.1">
    <property type="nucleotide sequence ID" value="NZ_CP014327.1"/>
</dbReference>
<dbReference type="HAMAP" id="MF_02126">
    <property type="entry name" value="RF_methyltr_PrmC"/>
    <property type="match status" value="1"/>
</dbReference>
<dbReference type="NCBIfam" id="TIGR00536">
    <property type="entry name" value="hemK_fam"/>
    <property type="match status" value="1"/>
</dbReference>
<dbReference type="GO" id="GO:0032259">
    <property type="term" value="P:methylation"/>
    <property type="evidence" value="ECO:0007669"/>
    <property type="project" value="UniProtKB-KW"/>
</dbReference>
<evidence type="ECO:0000256" key="3">
    <source>
        <dbReference type="ARBA" id="ARBA00022691"/>
    </source>
</evidence>
<dbReference type="PROSITE" id="PS00092">
    <property type="entry name" value="N6_MTASE"/>
    <property type="match status" value="1"/>
</dbReference>
<dbReference type="CDD" id="cd02440">
    <property type="entry name" value="AdoMet_MTases"/>
    <property type="match status" value="1"/>
</dbReference>
<name>A0A126V4C8_9RHOB</name>
<organism evidence="8 9">
    <name type="scientific">Falsihalocynthiibacter arcticus</name>
    <dbReference type="NCBI Taxonomy" id="1579316"/>
    <lineage>
        <taxon>Bacteria</taxon>
        <taxon>Pseudomonadati</taxon>
        <taxon>Pseudomonadota</taxon>
        <taxon>Alphaproteobacteria</taxon>
        <taxon>Rhodobacterales</taxon>
        <taxon>Roseobacteraceae</taxon>
        <taxon>Falsihalocynthiibacter</taxon>
    </lineage>
</organism>
<evidence type="ECO:0000259" key="6">
    <source>
        <dbReference type="Pfam" id="PF05175"/>
    </source>
</evidence>
<feature type="binding site" evidence="5">
    <location>
        <begin position="186"/>
        <end position="189"/>
    </location>
    <ligand>
        <name>substrate</name>
    </ligand>
</feature>
<keyword evidence="3 5" id="KW-0949">S-adenosyl-L-methionine</keyword>
<comment type="similarity">
    <text evidence="5">Belongs to the protein N5-glutamine methyltransferase family. PrmC subfamily.</text>
</comment>
<dbReference type="STRING" id="1579316.RC74_19395"/>
<evidence type="ECO:0000313" key="8">
    <source>
        <dbReference type="EMBL" id="AML53133.1"/>
    </source>
</evidence>
<proteinExistence type="inferred from homology"/>
<dbReference type="Gene3D" id="3.40.50.150">
    <property type="entry name" value="Vaccinia Virus protein VP39"/>
    <property type="match status" value="1"/>
</dbReference>
<feature type="binding site" evidence="5">
    <location>
        <begin position="120"/>
        <end position="124"/>
    </location>
    <ligand>
        <name>S-adenosyl-L-methionine</name>
        <dbReference type="ChEBI" id="CHEBI:59789"/>
    </ligand>
</feature>
<dbReference type="Pfam" id="PF05175">
    <property type="entry name" value="MTS"/>
    <property type="match status" value="1"/>
</dbReference>
<dbReference type="InterPro" id="IPR002052">
    <property type="entry name" value="DNA_methylase_N6_adenine_CS"/>
</dbReference>
<evidence type="ECO:0000256" key="2">
    <source>
        <dbReference type="ARBA" id="ARBA00022679"/>
    </source>
</evidence>
<sequence>MIAEKTGAIALFEAVQLLKGAGVADPATDARILLAHALKTERARLTLVVQEPMSSVALAEYETLIAARMARQPVSQIIGLRAFYGRDFRVTPDVLDPRPDTELVIDLALERPFERVLDLGTGTGCILLTLLAETKATGLATDVSTAALDVARGNAEALNLTSRTEFITSDWFADIPPQAFDLIVSNPPYISAQAMQTLAPEVRDWEPHGALTPGGDGLGPYQILTQNAPRYLVPNGRLIVEIGFDQGPQVAQMFEQAGFAQVAVSKDLSNNDRVVSGVWAEN</sequence>
<dbReference type="Proteomes" id="UP000070371">
    <property type="component" value="Chromosome"/>
</dbReference>
<dbReference type="KEGG" id="hat:RC74_19395"/>
<feature type="binding site" evidence="5">
    <location>
        <position position="142"/>
    </location>
    <ligand>
        <name>S-adenosyl-L-methionine</name>
        <dbReference type="ChEBI" id="CHEBI:59789"/>
    </ligand>
</feature>
<dbReference type="Pfam" id="PF17827">
    <property type="entry name" value="PrmC_N"/>
    <property type="match status" value="1"/>
</dbReference>
<evidence type="ECO:0000313" key="9">
    <source>
        <dbReference type="Proteomes" id="UP000070371"/>
    </source>
</evidence>
<dbReference type="InterPro" id="IPR019874">
    <property type="entry name" value="RF_methyltr_PrmC"/>
</dbReference>
<keyword evidence="2 5" id="KW-0808">Transferase</keyword>
<comment type="function">
    <text evidence="5">Methylates the class 1 translation termination release factors RF1/PrfA and RF2/PrfB on the glutamine residue of the universally conserved GGQ motif.</text>
</comment>
<gene>
    <name evidence="5" type="primary">prmC</name>
    <name evidence="8" type="ORF">RC74_19395</name>
</gene>
<keyword evidence="1 5" id="KW-0489">Methyltransferase</keyword>
<evidence type="ECO:0000256" key="5">
    <source>
        <dbReference type="HAMAP-Rule" id="MF_02126"/>
    </source>
</evidence>
<dbReference type="GO" id="GO:0003676">
    <property type="term" value="F:nucleic acid binding"/>
    <property type="evidence" value="ECO:0007669"/>
    <property type="project" value="InterPro"/>
</dbReference>
<dbReference type="InterPro" id="IPR040758">
    <property type="entry name" value="PrmC_N"/>
</dbReference>
<feature type="domain" description="Release factor glutamine methyltransferase N-terminal" evidence="7">
    <location>
        <begin position="11"/>
        <end position="79"/>
    </location>
</feature>
<dbReference type="InterPro" id="IPR004556">
    <property type="entry name" value="HemK-like"/>
</dbReference>
<dbReference type="SUPFAM" id="SSF53335">
    <property type="entry name" value="S-adenosyl-L-methionine-dependent methyltransferases"/>
    <property type="match status" value="1"/>
</dbReference>
<reference evidence="8 9" key="1">
    <citation type="submission" date="2016-02" db="EMBL/GenBank/DDBJ databases">
        <title>Complete genome sequence of Halocynthiibacter arcticus PAMC 20958t from arctic marine sediment.</title>
        <authorList>
            <person name="Lee Y.M."/>
            <person name="Baek K."/>
            <person name="Lee H.K."/>
            <person name="Shin S.C."/>
        </authorList>
    </citation>
    <scope>NUCLEOTIDE SEQUENCE [LARGE SCALE GENOMIC DNA]</scope>
    <source>
        <strain evidence="8">PAMC 20958</strain>
    </source>
</reference>
<evidence type="ECO:0000256" key="4">
    <source>
        <dbReference type="ARBA" id="ARBA00048391"/>
    </source>
</evidence>
<feature type="binding site" evidence="5">
    <location>
        <position position="171"/>
    </location>
    <ligand>
        <name>S-adenosyl-L-methionine</name>
        <dbReference type="ChEBI" id="CHEBI:59789"/>
    </ligand>
</feature>
<comment type="catalytic activity">
    <reaction evidence="4 5">
        <text>L-glutaminyl-[peptide chain release factor] + S-adenosyl-L-methionine = N(5)-methyl-L-glutaminyl-[peptide chain release factor] + S-adenosyl-L-homocysteine + H(+)</text>
        <dbReference type="Rhea" id="RHEA:42896"/>
        <dbReference type="Rhea" id="RHEA-COMP:10271"/>
        <dbReference type="Rhea" id="RHEA-COMP:10272"/>
        <dbReference type="ChEBI" id="CHEBI:15378"/>
        <dbReference type="ChEBI" id="CHEBI:30011"/>
        <dbReference type="ChEBI" id="CHEBI:57856"/>
        <dbReference type="ChEBI" id="CHEBI:59789"/>
        <dbReference type="ChEBI" id="CHEBI:61891"/>
        <dbReference type="EC" id="2.1.1.297"/>
    </reaction>
</comment>
<dbReference type="AlphaFoldDB" id="A0A126V4C8"/>
<dbReference type="PANTHER" id="PTHR18895:SF74">
    <property type="entry name" value="MTRF1L RELEASE FACTOR GLUTAMINE METHYLTRANSFERASE"/>
    <property type="match status" value="1"/>
</dbReference>
<dbReference type="PANTHER" id="PTHR18895">
    <property type="entry name" value="HEMK METHYLTRANSFERASE"/>
    <property type="match status" value="1"/>
</dbReference>
<evidence type="ECO:0000256" key="1">
    <source>
        <dbReference type="ARBA" id="ARBA00022603"/>
    </source>
</evidence>
<dbReference type="InterPro" id="IPR050320">
    <property type="entry name" value="N5-glutamine_MTase"/>
</dbReference>
<dbReference type="EMBL" id="CP014327">
    <property type="protein sequence ID" value="AML53133.1"/>
    <property type="molecule type" value="Genomic_DNA"/>
</dbReference>
<feature type="binding site" evidence="5">
    <location>
        <position position="186"/>
    </location>
    <ligand>
        <name>S-adenosyl-L-methionine</name>
        <dbReference type="ChEBI" id="CHEBI:59789"/>
    </ligand>
</feature>
<dbReference type="EC" id="2.1.1.297" evidence="5"/>
<dbReference type="GO" id="GO:0102559">
    <property type="term" value="F:peptide chain release factor N(5)-glutamine methyltransferase activity"/>
    <property type="evidence" value="ECO:0007669"/>
    <property type="project" value="UniProtKB-EC"/>
</dbReference>
<dbReference type="InterPro" id="IPR007848">
    <property type="entry name" value="Small_mtfrase_dom"/>
</dbReference>
<feature type="domain" description="Methyltransferase small" evidence="6">
    <location>
        <begin position="108"/>
        <end position="197"/>
    </location>
</feature>
<keyword evidence="9" id="KW-1185">Reference proteome</keyword>
<dbReference type="NCBIfam" id="TIGR03534">
    <property type="entry name" value="RF_mod_PrmC"/>
    <property type="match status" value="1"/>
</dbReference>
<evidence type="ECO:0000259" key="7">
    <source>
        <dbReference type="Pfam" id="PF17827"/>
    </source>
</evidence>
<accession>A0A126V4C8</accession>